<keyword evidence="3" id="KW-0804">Transcription</keyword>
<evidence type="ECO:0000256" key="1">
    <source>
        <dbReference type="ARBA" id="ARBA00023015"/>
    </source>
</evidence>
<dbReference type="RefSeq" id="WP_109062139.1">
    <property type="nucleotide sequence ID" value="NZ_QETA01000004.1"/>
</dbReference>
<gene>
    <name evidence="6" type="ORF">DD235_11070</name>
</gene>
<proteinExistence type="predicted"/>
<keyword evidence="7" id="KW-1185">Reference proteome</keyword>
<dbReference type="SUPFAM" id="SSF55781">
    <property type="entry name" value="GAF domain-like"/>
    <property type="match status" value="1"/>
</dbReference>
<feature type="domain" description="HTH iclR-type" evidence="4">
    <location>
        <begin position="11"/>
        <end position="73"/>
    </location>
</feature>
<accession>A0A2V1JYX0</accession>
<comment type="caution">
    <text evidence="6">The sequence shown here is derived from an EMBL/GenBank/DDBJ whole genome shotgun (WGS) entry which is preliminary data.</text>
</comment>
<evidence type="ECO:0000313" key="7">
    <source>
        <dbReference type="Proteomes" id="UP000245212"/>
    </source>
</evidence>
<evidence type="ECO:0000256" key="3">
    <source>
        <dbReference type="ARBA" id="ARBA00023163"/>
    </source>
</evidence>
<feature type="domain" description="IclR-ED" evidence="5">
    <location>
        <begin position="74"/>
        <end position="259"/>
    </location>
</feature>
<dbReference type="GO" id="GO:0003677">
    <property type="term" value="F:DNA binding"/>
    <property type="evidence" value="ECO:0007669"/>
    <property type="project" value="UniProtKB-KW"/>
</dbReference>
<dbReference type="EMBL" id="QETA01000004">
    <property type="protein sequence ID" value="PWF22614.1"/>
    <property type="molecule type" value="Genomic_DNA"/>
</dbReference>
<dbReference type="PROSITE" id="PS51078">
    <property type="entry name" value="ICLR_ED"/>
    <property type="match status" value="1"/>
</dbReference>
<dbReference type="InterPro" id="IPR029016">
    <property type="entry name" value="GAF-like_dom_sf"/>
</dbReference>
<name>A0A2V1JYX0_9BURK</name>
<dbReference type="SUPFAM" id="SSF46785">
    <property type="entry name" value="Winged helix' DNA-binding domain"/>
    <property type="match status" value="1"/>
</dbReference>
<dbReference type="InterPro" id="IPR050707">
    <property type="entry name" value="HTH_MetabolicPath_Reg"/>
</dbReference>
<dbReference type="InterPro" id="IPR005471">
    <property type="entry name" value="Tscrpt_reg_IclR_N"/>
</dbReference>
<dbReference type="InterPro" id="IPR014757">
    <property type="entry name" value="Tscrpt_reg_IclR_C"/>
</dbReference>
<dbReference type="InterPro" id="IPR036388">
    <property type="entry name" value="WH-like_DNA-bd_sf"/>
</dbReference>
<dbReference type="Pfam" id="PF09339">
    <property type="entry name" value="HTH_IclR"/>
    <property type="match status" value="1"/>
</dbReference>
<evidence type="ECO:0000259" key="4">
    <source>
        <dbReference type="PROSITE" id="PS51077"/>
    </source>
</evidence>
<dbReference type="PROSITE" id="PS51077">
    <property type="entry name" value="HTH_ICLR"/>
    <property type="match status" value="1"/>
</dbReference>
<protein>
    <submittedName>
        <fullName evidence="6">IclR family transcriptional regulator</fullName>
    </submittedName>
</protein>
<dbReference type="Proteomes" id="UP000245212">
    <property type="component" value="Unassembled WGS sequence"/>
</dbReference>
<keyword evidence="1" id="KW-0805">Transcription regulation</keyword>
<dbReference type="SMART" id="SM00346">
    <property type="entry name" value="HTH_ICLR"/>
    <property type="match status" value="1"/>
</dbReference>
<keyword evidence="2" id="KW-0238">DNA-binding</keyword>
<organism evidence="6 7">
    <name type="scientific">Corticimicrobacter populi</name>
    <dbReference type="NCBI Taxonomy" id="2175229"/>
    <lineage>
        <taxon>Bacteria</taxon>
        <taxon>Pseudomonadati</taxon>
        <taxon>Pseudomonadota</taxon>
        <taxon>Betaproteobacteria</taxon>
        <taxon>Burkholderiales</taxon>
        <taxon>Alcaligenaceae</taxon>
        <taxon>Corticimicrobacter</taxon>
    </lineage>
</organism>
<dbReference type="GO" id="GO:0045892">
    <property type="term" value="P:negative regulation of DNA-templated transcription"/>
    <property type="evidence" value="ECO:0007669"/>
    <property type="project" value="TreeGrafter"/>
</dbReference>
<sequence>MADISNSKNTIQSLAKGFRVLESFSAQEPQLTMAQVARAAGVDNATAFRFLNTLVDLGYVQRVPNTRLFELSTKVLNLGFNAIAHADLRTLARPVLRKLVGQTNEAASIGVLENAEIIYAERIQAGLTRLGVDIRIGSRVPVHSTAIGHAILSSLPESEQRAILDARPRQKLTEKTLVDIEALLARLQQVRQRGYALSDQETVSGLYVIAAPILDADGIPLAALSVAAPALNTTLPQFEQLAAPSVMEAAQSLSHALQATGGVISPR</sequence>
<dbReference type="InterPro" id="IPR036390">
    <property type="entry name" value="WH_DNA-bd_sf"/>
</dbReference>
<dbReference type="PANTHER" id="PTHR30136">
    <property type="entry name" value="HELIX-TURN-HELIX TRANSCRIPTIONAL REGULATOR, ICLR FAMILY"/>
    <property type="match status" value="1"/>
</dbReference>
<dbReference type="Gene3D" id="1.10.10.10">
    <property type="entry name" value="Winged helix-like DNA-binding domain superfamily/Winged helix DNA-binding domain"/>
    <property type="match status" value="1"/>
</dbReference>
<dbReference type="Pfam" id="PF01614">
    <property type="entry name" value="IclR_C"/>
    <property type="match status" value="1"/>
</dbReference>
<reference evidence="7" key="1">
    <citation type="submission" date="2018-05" db="EMBL/GenBank/DDBJ databases">
        <authorList>
            <person name="Li Y."/>
        </authorList>
    </citation>
    <scope>NUCLEOTIDE SEQUENCE [LARGE SCALE GENOMIC DNA]</scope>
    <source>
        <strain evidence="7">3d-2-2</strain>
    </source>
</reference>
<dbReference type="PANTHER" id="PTHR30136:SF34">
    <property type="entry name" value="TRANSCRIPTIONAL REGULATOR"/>
    <property type="match status" value="1"/>
</dbReference>
<evidence type="ECO:0000256" key="2">
    <source>
        <dbReference type="ARBA" id="ARBA00023125"/>
    </source>
</evidence>
<dbReference type="AlphaFoldDB" id="A0A2V1JYX0"/>
<dbReference type="GO" id="GO:0003700">
    <property type="term" value="F:DNA-binding transcription factor activity"/>
    <property type="evidence" value="ECO:0007669"/>
    <property type="project" value="TreeGrafter"/>
</dbReference>
<dbReference type="Gene3D" id="3.30.450.40">
    <property type="match status" value="1"/>
</dbReference>
<evidence type="ECO:0000259" key="5">
    <source>
        <dbReference type="PROSITE" id="PS51078"/>
    </source>
</evidence>
<evidence type="ECO:0000313" key="6">
    <source>
        <dbReference type="EMBL" id="PWF22614.1"/>
    </source>
</evidence>